<dbReference type="GO" id="GO:0005886">
    <property type="term" value="C:plasma membrane"/>
    <property type="evidence" value="ECO:0007669"/>
    <property type="project" value="TreeGrafter"/>
</dbReference>
<sequence length="160" mass="17728">MSYLLAVSIIIIAVSQTESSPTTLLNSNLQKQPGEEVCNTDVCQQEADLIVSAINATVDPCEDFYGFACGKWILCNPIPDGKQSISPLEKSASRIISDISAILNTTTCKYEDQNATDKAIIYYKACLKGANTMEKQQFVRRIFEANRLEDWPRTSEGGYM</sequence>
<dbReference type="GO" id="GO:0016485">
    <property type="term" value="P:protein processing"/>
    <property type="evidence" value="ECO:0007669"/>
    <property type="project" value="TreeGrafter"/>
</dbReference>
<dbReference type="Pfam" id="PF05649">
    <property type="entry name" value="Peptidase_M13_N"/>
    <property type="match status" value="1"/>
</dbReference>
<feature type="domain" description="Peptidase M13 N-terminal" evidence="3">
    <location>
        <begin position="60"/>
        <end position="131"/>
    </location>
</feature>
<evidence type="ECO:0000256" key="1">
    <source>
        <dbReference type="ARBA" id="ARBA00007357"/>
    </source>
</evidence>
<dbReference type="PROSITE" id="PS51885">
    <property type="entry name" value="NEPRILYSIN"/>
    <property type="match status" value="1"/>
</dbReference>
<dbReference type="InterPro" id="IPR024079">
    <property type="entry name" value="MetalloPept_cat_dom_sf"/>
</dbReference>
<keyword evidence="2" id="KW-0732">Signal</keyword>
<proteinExistence type="evidence at transcript level"/>
<feature type="chain" id="PRO_5004737974" evidence="2">
    <location>
        <begin position="20"/>
        <end position="160"/>
    </location>
</feature>
<reference evidence="4" key="1">
    <citation type="journal article" date="2015" name="Sci. Rep.">
        <title>Tissue- and time-dependent transcription in Ixodes ricinus salivary glands and midguts when blood feeding on the vertebrate host.</title>
        <authorList>
            <person name="Kotsyfakis M."/>
            <person name="Schwarz A."/>
            <person name="Erhart J."/>
            <person name="Ribeiro J.M."/>
        </authorList>
    </citation>
    <scope>NUCLEOTIDE SEQUENCE</scope>
    <source>
        <tissue evidence="4">Salivary gland and midgut</tissue>
    </source>
</reference>
<protein>
    <submittedName>
        <fullName evidence="4">Putative m13 family peptidase</fullName>
    </submittedName>
</protein>
<accession>V5HFS7</accession>
<organism evidence="4">
    <name type="scientific">Ixodes ricinus</name>
    <name type="common">Common tick</name>
    <name type="synonym">Acarus ricinus</name>
    <dbReference type="NCBI Taxonomy" id="34613"/>
    <lineage>
        <taxon>Eukaryota</taxon>
        <taxon>Metazoa</taxon>
        <taxon>Ecdysozoa</taxon>
        <taxon>Arthropoda</taxon>
        <taxon>Chelicerata</taxon>
        <taxon>Arachnida</taxon>
        <taxon>Acari</taxon>
        <taxon>Parasitiformes</taxon>
        <taxon>Ixodida</taxon>
        <taxon>Ixodoidea</taxon>
        <taxon>Ixodidae</taxon>
        <taxon>Ixodinae</taxon>
        <taxon>Ixodes</taxon>
    </lineage>
</organism>
<comment type="similarity">
    <text evidence="1">Belongs to the peptidase M13 family.</text>
</comment>
<dbReference type="GO" id="GO:0004222">
    <property type="term" value="F:metalloendopeptidase activity"/>
    <property type="evidence" value="ECO:0007669"/>
    <property type="project" value="InterPro"/>
</dbReference>
<dbReference type="InterPro" id="IPR000718">
    <property type="entry name" value="Peptidase_M13"/>
</dbReference>
<feature type="signal peptide" evidence="2">
    <location>
        <begin position="1"/>
        <end position="19"/>
    </location>
</feature>
<dbReference type="InterPro" id="IPR008753">
    <property type="entry name" value="Peptidase_M13_N"/>
</dbReference>
<dbReference type="AlphaFoldDB" id="V5HFS7"/>
<evidence type="ECO:0000313" key="4">
    <source>
        <dbReference type="EMBL" id="JAB72348.1"/>
    </source>
</evidence>
<dbReference type="EMBL" id="GANP01012120">
    <property type="protein sequence ID" value="JAB72348.1"/>
    <property type="molecule type" value="mRNA"/>
</dbReference>
<name>V5HFS7_IXORI</name>
<feature type="non-terminal residue" evidence="4">
    <location>
        <position position="160"/>
    </location>
</feature>
<dbReference type="SUPFAM" id="SSF55486">
    <property type="entry name" value="Metalloproteases ('zincins'), catalytic domain"/>
    <property type="match status" value="1"/>
</dbReference>
<evidence type="ECO:0000259" key="3">
    <source>
        <dbReference type="Pfam" id="PF05649"/>
    </source>
</evidence>
<dbReference type="Gene3D" id="3.40.390.10">
    <property type="entry name" value="Collagenase (Catalytic Domain)"/>
    <property type="match status" value="1"/>
</dbReference>
<dbReference type="Gene3D" id="1.10.1380.10">
    <property type="entry name" value="Neutral endopeptidase , domain2"/>
    <property type="match status" value="1"/>
</dbReference>
<dbReference type="PANTHER" id="PTHR11733:SF167">
    <property type="entry name" value="FI17812P1-RELATED"/>
    <property type="match status" value="1"/>
</dbReference>
<dbReference type="PANTHER" id="PTHR11733">
    <property type="entry name" value="ZINC METALLOPROTEASE FAMILY M13 NEPRILYSIN-RELATED"/>
    <property type="match status" value="1"/>
</dbReference>
<evidence type="ECO:0000256" key="2">
    <source>
        <dbReference type="SAM" id="SignalP"/>
    </source>
</evidence>
<dbReference type="InterPro" id="IPR042089">
    <property type="entry name" value="Peptidase_M13_dom_2"/>
</dbReference>